<feature type="transmembrane region" description="Helical" evidence="1">
    <location>
        <begin position="35"/>
        <end position="54"/>
    </location>
</feature>
<evidence type="ECO:0000256" key="1">
    <source>
        <dbReference type="SAM" id="Phobius"/>
    </source>
</evidence>
<keyword evidence="3" id="KW-1185">Reference proteome</keyword>
<protein>
    <submittedName>
        <fullName evidence="2">Uncharacterized protein</fullName>
    </submittedName>
</protein>
<dbReference type="EMBL" id="ML743555">
    <property type="protein sequence ID" value="KAE8142261.1"/>
    <property type="molecule type" value="Genomic_DNA"/>
</dbReference>
<keyword evidence="1" id="KW-0472">Membrane</keyword>
<proteinExistence type="predicted"/>
<organism evidence="2 3">
    <name type="scientific">Aspergillus pseudotamarii</name>
    <dbReference type="NCBI Taxonomy" id="132259"/>
    <lineage>
        <taxon>Eukaryota</taxon>
        <taxon>Fungi</taxon>
        <taxon>Dikarya</taxon>
        <taxon>Ascomycota</taxon>
        <taxon>Pezizomycotina</taxon>
        <taxon>Eurotiomycetes</taxon>
        <taxon>Eurotiomycetidae</taxon>
        <taxon>Eurotiales</taxon>
        <taxon>Aspergillaceae</taxon>
        <taxon>Aspergillus</taxon>
        <taxon>Aspergillus subgen. Circumdati</taxon>
    </lineage>
</organism>
<dbReference type="RefSeq" id="XP_031918324.1">
    <property type="nucleotide sequence ID" value="XM_032053434.1"/>
</dbReference>
<keyword evidence="1" id="KW-1133">Transmembrane helix</keyword>
<accession>A0A5N6T7U7</accession>
<keyword evidence="1" id="KW-0812">Transmembrane</keyword>
<reference evidence="2 3" key="1">
    <citation type="submission" date="2019-04" db="EMBL/GenBank/DDBJ databases">
        <title>Friends and foes A comparative genomics study of 23 Aspergillus species from section Flavi.</title>
        <authorList>
            <consortium name="DOE Joint Genome Institute"/>
            <person name="Kjaerbolling I."/>
            <person name="Vesth T."/>
            <person name="Frisvad J.C."/>
            <person name="Nybo J.L."/>
            <person name="Theobald S."/>
            <person name="Kildgaard S."/>
            <person name="Isbrandt T."/>
            <person name="Kuo A."/>
            <person name="Sato A."/>
            <person name="Lyhne E.K."/>
            <person name="Kogle M.E."/>
            <person name="Wiebenga A."/>
            <person name="Kun R.S."/>
            <person name="Lubbers R.J."/>
            <person name="Makela M.R."/>
            <person name="Barry K."/>
            <person name="Chovatia M."/>
            <person name="Clum A."/>
            <person name="Daum C."/>
            <person name="Haridas S."/>
            <person name="He G."/>
            <person name="LaButti K."/>
            <person name="Lipzen A."/>
            <person name="Mondo S."/>
            <person name="Riley R."/>
            <person name="Salamov A."/>
            <person name="Simmons B.A."/>
            <person name="Magnuson J.K."/>
            <person name="Henrissat B."/>
            <person name="Mortensen U.H."/>
            <person name="Larsen T.O."/>
            <person name="Devries R.P."/>
            <person name="Grigoriev I.V."/>
            <person name="Machida M."/>
            <person name="Baker S.E."/>
            <person name="Andersen M.R."/>
        </authorList>
    </citation>
    <scope>NUCLEOTIDE SEQUENCE [LARGE SCALE GENOMIC DNA]</scope>
    <source>
        <strain evidence="2 3">CBS 117625</strain>
    </source>
</reference>
<dbReference type="AlphaFoldDB" id="A0A5N6T7U7"/>
<dbReference type="GeneID" id="43637644"/>
<dbReference type="Proteomes" id="UP000325672">
    <property type="component" value="Unassembled WGS sequence"/>
</dbReference>
<name>A0A5N6T7U7_ASPPS</name>
<sequence>MTGLIGIPDMPWKGYSSRFNSFGDFLPVRFLLSNLFYSGLIFIFILSLFTFRFFDLI</sequence>
<evidence type="ECO:0000313" key="3">
    <source>
        <dbReference type="Proteomes" id="UP000325672"/>
    </source>
</evidence>
<evidence type="ECO:0000313" key="2">
    <source>
        <dbReference type="EMBL" id="KAE8142261.1"/>
    </source>
</evidence>
<gene>
    <name evidence="2" type="ORF">BDV38DRAFT_236226</name>
</gene>